<name>A0AAF1JW11_9PROT</name>
<organism evidence="7 8">
    <name type="scientific">Plastoroseomonas arctica</name>
    <dbReference type="NCBI Taxonomy" id="1509237"/>
    <lineage>
        <taxon>Bacteria</taxon>
        <taxon>Pseudomonadati</taxon>
        <taxon>Pseudomonadota</taxon>
        <taxon>Alphaproteobacteria</taxon>
        <taxon>Acetobacterales</taxon>
        <taxon>Acetobacteraceae</taxon>
        <taxon>Plastoroseomonas</taxon>
    </lineage>
</organism>
<keyword evidence="8" id="KW-1185">Reference proteome</keyword>
<dbReference type="PANTHER" id="PTHR30213">
    <property type="entry name" value="INNER MEMBRANE PROTEIN YHJD"/>
    <property type="match status" value="1"/>
</dbReference>
<dbReference type="PANTHER" id="PTHR30213:SF0">
    <property type="entry name" value="UPF0761 MEMBRANE PROTEIN YIHY"/>
    <property type="match status" value="1"/>
</dbReference>
<dbReference type="EMBL" id="JAAEDH010000003">
    <property type="protein sequence ID" value="MBR0654392.1"/>
    <property type="molecule type" value="Genomic_DNA"/>
</dbReference>
<keyword evidence="3 6" id="KW-0812">Transmembrane</keyword>
<proteinExistence type="predicted"/>
<evidence type="ECO:0000256" key="6">
    <source>
        <dbReference type="SAM" id="Phobius"/>
    </source>
</evidence>
<keyword evidence="2" id="KW-1003">Cell membrane</keyword>
<dbReference type="PIRSF" id="PIRSF035875">
    <property type="entry name" value="RNase_BN"/>
    <property type="match status" value="1"/>
</dbReference>
<feature type="transmembrane region" description="Helical" evidence="6">
    <location>
        <begin position="181"/>
        <end position="200"/>
    </location>
</feature>
<dbReference type="RefSeq" id="WP_211873203.1">
    <property type="nucleotide sequence ID" value="NZ_JAAEDH010000003.1"/>
</dbReference>
<evidence type="ECO:0000256" key="1">
    <source>
        <dbReference type="ARBA" id="ARBA00004651"/>
    </source>
</evidence>
<feature type="transmembrane region" description="Helical" evidence="6">
    <location>
        <begin position="95"/>
        <end position="121"/>
    </location>
</feature>
<evidence type="ECO:0000256" key="5">
    <source>
        <dbReference type="ARBA" id="ARBA00023136"/>
    </source>
</evidence>
<gene>
    <name evidence="7" type="ORF">GXW79_04790</name>
</gene>
<feature type="transmembrane region" description="Helical" evidence="6">
    <location>
        <begin position="133"/>
        <end position="161"/>
    </location>
</feature>
<reference evidence="7" key="2">
    <citation type="journal article" date="2021" name="Syst. Appl. Microbiol.">
        <title>Roseomonas hellenica sp. nov., isolated from roots of wild-growing Alkanna tinctoria.</title>
        <authorList>
            <person name="Rat A."/>
            <person name="Naranjo H.D."/>
            <person name="Lebbe L."/>
            <person name="Cnockaert M."/>
            <person name="Krigas N."/>
            <person name="Grigoriadou K."/>
            <person name="Maloupa E."/>
            <person name="Willems A."/>
        </authorList>
    </citation>
    <scope>NUCLEOTIDE SEQUENCE</scope>
    <source>
        <strain evidence="7">LMG 28251</strain>
    </source>
</reference>
<evidence type="ECO:0000313" key="7">
    <source>
        <dbReference type="EMBL" id="MBR0654392.1"/>
    </source>
</evidence>
<feature type="transmembrane region" description="Helical" evidence="6">
    <location>
        <begin position="212"/>
        <end position="234"/>
    </location>
</feature>
<dbReference type="GO" id="GO:0005886">
    <property type="term" value="C:plasma membrane"/>
    <property type="evidence" value="ECO:0007669"/>
    <property type="project" value="UniProtKB-SubCell"/>
</dbReference>
<comment type="caution">
    <text evidence="7">The sequence shown here is derived from an EMBL/GenBank/DDBJ whole genome shotgun (WGS) entry which is preliminary data.</text>
</comment>
<evidence type="ECO:0000313" key="8">
    <source>
        <dbReference type="Proteomes" id="UP001196068"/>
    </source>
</evidence>
<keyword evidence="4 6" id="KW-1133">Transmembrane helix</keyword>
<reference evidence="7" key="1">
    <citation type="submission" date="2020-01" db="EMBL/GenBank/DDBJ databases">
        <authorList>
            <person name="Rat A."/>
        </authorList>
    </citation>
    <scope>NUCLEOTIDE SEQUENCE</scope>
    <source>
        <strain evidence="7">LMG 28251</strain>
    </source>
</reference>
<sequence length="288" mass="30747">MDAAPAFHEQPSLARRVWEAAASDRISLTAAGCAFYAMLALFPALSLVVSLYGTLFDVRTIEPQIESLRRLLPEETFDLIAARLHDLVSAERHGLGWGAVVSGLIALWSAGAGIRAMLAALNMAWSATEARGFFYFHALSLGLTVAAMLVAATAIALLVLMPPALAFLGVAQLDALYWQGASLGVTLAFVFLGIVIVYRVGPVGGGQHWRRIVPGAAIATLIWAFASAAFSLYVGRIANYDRMYGTLGAAVGLLMWFYVSIYVVLLGAEVNVALTQRDAERTIADGRG</sequence>
<protein>
    <submittedName>
        <fullName evidence="7">YihY/virulence factor BrkB family protein</fullName>
    </submittedName>
</protein>
<keyword evidence="5 6" id="KW-0472">Membrane</keyword>
<dbReference type="NCBIfam" id="TIGR00765">
    <property type="entry name" value="yihY_not_rbn"/>
    <property type="match status" value="1"/>
</dbReference>
<accession>A0AAF1JW11</accession>
<dbReference type="AlphaFoldDB" id="A0AAF1JW11"/>
<feature type="transmembrane region" description="Helical" evidence="6">
    <location>
        <begin position="246"/>
        <end position="268"/>
    </location>
</feature>
<dbReference type="Pfam" id="PF03631">
    <property type="entry name" value="Virul_fac_BrkB"/>
    <property type="match status" value="1"/>
</dbReference>
<comment type="subcellular location">
    <subcellularLocation>
        <location evidence="1">Cell membrane</location>
        <topology evidence="1">Multi-pass membrane protein</topology>
    </subcellularLocation>
</comment>
<evidence type="ECO:0000256" key="3">
    <source>
        <dbReference type="ARBA" id="ARBA00022692"/>
    </source>
</evidence>
<feature type="transmembrane region" description="Helical" evidence="6">
    <location>
        <begin position="33"/>
        <end position="53"/>
    </location>
</feature>
<evidence type="ECO:0000256" key="4">
    <source>
        <dbReference type="ARBA" id="ARBA00022989"/>
    </source>
</evidence>
<evidence type="ECO:0000256" key="2">
    <source>
        <dbReference type="ARBA" id="ARBA00022475"/>
    </source>
</evidence>
<dbReference type="Proteomes" id="UP001196068">
    <property type="component" value="Unassembled WGS sequence"/>
</dbReference>
<dbReference type="InterPro" id="IPR017039">
    <property type="entry name" value="Virul_fac_BrkB"/>
</dbReference>